<dbReference type="EC" id="1.1.1.17" evidence="2"/>
<evidence type="ECO:0000256" key="2">
    <source>
        <dbReference type="ARBA" id="ARBA00012939"/>
    </source>
</evidence>
<name>A0A543FJA8_9MICO</name>
<organism evidence="9 10">
    <name type="scientific">Microbacterium kyungheense</name>
    <dbReference type="NCBI Taxonomy" id="1263636"/>
    <lineage>
        <taxon>Bacteria</taxon>
        <taxon>Bacillati</taxon>
        <taxon>Actinomycetota</taxon>
        <taxon>Actinomycetes</taxon>
        <taxon>Micrococcales</taxon>
        <taxon>Microbacteriaceae</taxon>
        <taxon>Microbacterium</taxon>
    </lineage>
</organism>
<dbReference type="PROSITE" id="PS00974">
    <property type="entry name" value="MANNITOL_DHGENASE"/>
    <property type="match status" value="1"/>
</dbReference>
<feature type="domain" description="Mannitol dehydrogenase N-terminal" evidence="7">
    <location>
        <begin position="7"/>
        <end position="244"/>
    </location>
</feature>
<dbReference type="PANTHER" id="PTHR43362">
    <property type="entry name" value="MANNITOL DEHYDROGENASE DSF1-RELATED"/>
    <property type="match status" value="1"/>
</dbReference>
<dbReference type="Pfam" id="PF08125">
    <property type="entry name" value="Mannitol_dh_C"/>
    <property type="match status" value="1"/>
</dbReference>
<dbReference type="SUPFAM" id="SSF51735">
    <property type="entry name" value="NAD(P)-binding Rossmann-fold domains"/>
    <property type="match status" value="1"/>
</dbReference>
<dbReference type="Proteomes" id="UP000320235">
    <property type="component" value="Unassembled WGS sequence"/>
</dbReference>
<comment type="similarity">
    <text evidence="1">Belongs to the mannitol dehydrogenase family.</text>
</comment>
<keyword evidence="4" id="KW-0560">Oxidoreductase</keyword>
<dbReference type="GO" id="GO:0008926">
    <property type="term" value="F:mannitol-1-phosphate 5-dehydrogenase activity"/>
    <property type="evidence" value="ECO:0007669"/>
    <property type="project" value="UniProtKB-EC"/>
</dbReference>
<dbReference type="RefSeq" id="WP_141892392.1">
    <property type="nucleotide sequence ID" value="NZ_BAABLH010000013.1"/>
</dbReference>
<comment type="catalytic activity">
    <reaction evidence="6">
        <text>D-mannitol 1-phosphate + NAD(+) = beta-D-fructose 6-phosphate + NADH + H(+)</text>
        <dbReference type="Rhea" id="RHEA:19661"/>
        <dbReference type="ChEBI" id="CHEBI:15378"/>
        <dbReference type="ChEBI" id="CHEBI:57540"/>
        <dbReference type="ChEBI" id="CHEBI:57634"/>
        <dbReference type="ChEBI" id="CHEBI:57945"/>
        <dbReference type="ChEBI" id="CHEBI:61381"/>
        <dbReference type="EC" id="1.1.1.17"/>
    </reaction>
</comment>
<dbReference type="InterPro" id="IPR013328">
    <property type="entry name" value="6PGD_dom2"/>
</dbReference>
<dbReference type="InterPro" id="IPR013131">
    <property type="entry name" value="Mannitol_DH_N"/>
</dbReference>
<evidence type="ECO:0000313" key="10">
    <source>
        <dbReference type="Proteomes" id="UP000320235"/>
    </source>
</evidence>
<dbReference type="InterPro" id="IPR023027">
    <property type="entry name" value="Mannitol_DH_CS"/>
</dbReference>
<dbReference type="InterPro" id="IPR013118">
    <property type="entry name" value="Mannitol_DH_C"/>
</dbReference>
<dbReference type="GO" id="GO:0019594">
    <property type="term" value="P:mannitol metabolic process"/>
    <property type="evidence" value="ECO:0007669"/>
    <property type="project" value="InterPro"/>
</dbReference>
<sequence>MSAPPVRIAHVGLGAFVRSHQAWYTELANRAAAADGGEVWGIAAFTVRSPRAAEVLAARDCRYPLVLLGRDSERVETIEAIVEAHDGADAERWREAAASVAVITVTITEAGYHPSDEQAAADRAALRAGVLPATAPARLVDGLRARRAAAGGPVAVVSCDNLRDNGGVLARAVGGVARDVDPPLADWIDANVSFVSTAVDRITPAPDPEMLPVQLRDDPTALVAEEYGSWILAGAFPAGRPSWEAAGAQFVDDIAPYELRKLWLLNAGHTLLASLGLLRGHSTVAEAMGDRACRTALDELWTDAGDVLPFPPGELALVRAAIAERFENPRIRHELRQIARDSELKLRERVVPVVAERLRRGLAAGDGELTALAAWGAAVRAGVLEGPDLGEPGVGEDAAAAAIVHSLAPDLAAGPHGAGVTASTALLIRTLEGTAS</sequence>
<evidence type="ECO:0000256" key="6">
    <source>
        <dbReference type="ARBA" id="ARBA00048615"/>
    </source>
</evidence>
<dbReference type="InterPro" id="IPR000669">
    <property type="entry name" value="Mannitol_DH"/>
</dbReference>
<keyword evidence="5" id="KW-0520">NAD</keyword>
<evidence type="ECO:0000256" key="5">
    <source>
        <dbReference type="ARBA" id="ARBA00023027"/>
    </source>
</evidence>
<dbReference type="InterPro" id="IPR036291">
    <property type="entry name" value="NAD(P)-bd_dom_sf"/>
</dbReference>
<dbReference type="OrthoDB" id="271711at2"/>
<dbReference type="InterPro" id="IPR050988">
    <property type="entry name" value="Mannitol_DH/Oxidoreductase"/>
</dbReference>
<keyword evidence="10" id="KW-1185">Reference proteome</keyword>
<reference evidence="9 10" key="1">
    <citation type="submission" date="2019-06" db="EMBL/GenBank/DDBJ databases">
        <title>Sequencing the genomes of 1000 actinobacteria strains.</title>
        <authorList>
            <person name="Klenk H.-P."/>
        </authorList>
    </citation>
    <scope>NUCLEOTIDE SEQUENCE [LARGE SCALE GENOMIC DNA]</scope>
    <source>
        <strain evidence="9 10">DSM 105492</strain>
    </source>
</reference>
<dbReference type="Gene3D" id="3.40.50.720">
    <property type="entry name" value="NAD(P)-binding Rossmann-like Domain"/>
    <property type="match status" value="1"/>
</dbReference>
<gene>
    <name evidence="9" type="ORF">FB391_0135</name>
</gene>
<dbReference type="InterPro" id="IPR008927">
    <property type="entry name" value="6-PGluconate_DH-like_C_sf"/>
</dbReference>
<dbReference type="EMBL" id="VFPE01000001">
    <property type="protein sequence ID" value="TQM33852.1"/>
    <property type="molecule type" value="Genomic_DNA"/>
</dbReference>
<accession>A0A543FJA8</accession>
<dbReference type="Pfam" id="PF01232">
    <property type="entry name" value="Mannitol_dh"/>
    <property type="match status" value="1"/>
</dbReference>
<evidence type="ECO:0000256" key="1">
    <source>
        <dbReference type="ARBA" id="ARBA00006541"/>
    </source>
</evidence>
<evidence type="ECO:0000313" key="9">
    <source>
        <dbReference type="EMBL" id="TQM33852.1"/>
    </source>
</evidence>
<feature type="domain" description="Mannitol dehydrogenase C-terminal" evidence="8">
    <location>
        <begin position="253"/>
        <end position="363"/>
    </location>
</feature>
<dbReference type="PRINTS" id="PR00084">
    <property type="entry name" value="MTLDHDRGNASE"/>
</dbReference>
<evidence type="ECO:0000256" key="4">
    <source>
        <dbReference type="ARBA" id="ARBA00023002"/>
    </source>
</evidence>
<dbReference type="PANTHER" id="PTHR43362:SF1">
    <property type="entry name" value="MANNITOL DEHYDROGENASE 2-RELATED"/>
    <property type="match status" value="1"/>
</dbReference>
<evidence type="ECO:0000256" key="3">
    <source>
        <dbReference type="ARBA" id="ARBA00016219"/>
    </source>
</evidence>
<dbReference type="SUPFAM" id="SSF48179">
    <property type="entry name" value="6-phosphogluconate dehydrogenase C-terminal domain-like"/>
    <property type="match status" value="1"/>
</dbReference>
<proteinExistence type="inferred from homology"/>
<protein>
    <recommendedName>
        <fullName evidence="3">Mannitol-1-phosphate 5-dehydrogenase</fullName>
        <ecNumber evidence="2">1.1.1.17</ecNumber>
    </recommendedName>
</protein>
<comment type="caution">
    <text evidence="9">The sequence shown here is derived from an EMBL/GenBank/DDBJ whole genome shotgun (WGS) entry which is preliminary data.</text>
</comment>
<dbReference type="Gene3D" id="1.10.1040.10">
    <property type="entry name" value="N-(1-d-carboxylethyl)-l-norvaline Dehydrogenase, domain 2"/>
    <property type="match status" value="1"/>
</dbReference>
<evidence type="ECO:0000259" key="8">
    <source>
        <dbReference type="Pfam" id="PF08125"/>
    </source>
</evidence>
<evidence type="ECO:0000259" key="7">
    <source>
        <dbReference type="Pfam" id="PF01232"/>
    </source>
</evidence>
<dbReference type="AlphaFoldDB" id="A0A543FJA8"/>